<evidence type="ECO:0000313" key="3">
    <source>
        <dbReference type="EMBL" id="KAF0684916.1"/>
    </source>
</evidence>
<accession>A0A485LM72</accession>
<dbReference type="SUPFAM" id="SSF48464">
    <property type="entry name" value="ENTH/VHS domain"/>
    <property type="match status" value="1"/>
</dbReference>
<dbReference type="EMBL" id="CAADRA010007255">
    <property type="protein sequence ID" value="VFT99808.1"/>
    <property type="molecule type" value="Genomic_DNA"/>
</dbReference>
<dbReference type="AlphaFoldDB" id="A0A485LM72"/>
<keyword evidence="5" id="KW-1185">Reference proteome</keyword>
<dbReference type="Proteomes" id="UP000332933">
    <property type="component" value="Unassembled WGS sequence"/>
</dbReference>
<name>A0A485LM72_9STRA</name>
<evidence type="ECO:0000259" key="2">
    <source>
        <dbReference type="PROSITE" id="PS50942"/>
    </source>
</evidence>
<reference evidence="3" key="2">
    <citation type="submission" date="2019-06" db="EMBL/GenBank/DDBJ databases">
        <title>Genomics analysis of Aphanomyces spp. identifies a new class of oomycete effector associated with host adaptation.</title>
        <authorList>
            <person name="Gaulin E."/>
        </authorList>
    </citation>
    <scope>NUCLEOTIDE SEQUENCE</scope>
    <source>
        <strain evidence="3">CBS 578.67</strain>
    </source>
</reference>
<dbReference type="EMBL" id="VJMH01007229">
    <property type="protein sequence ID" value="KAF0684916.1"/>
    <property type="molecule type" value="Genomic_DNA"/>
</dbReference>
<dbReference type="PROSITE" id="PS50942">
    <property type="entry name" value="ENTH"/>
    <property type="match status" value="1"/>
</dbReference>
<evidence type="ECO:0000256" key="1">
    <source>
        <dbReference type="SAM" id="MobiDB-lite"/>
    </source>
</evidence>
<feature type="domain" description="ENTH" evidence="2">
    <location>
        <begin position="70"/>
        <end position="217"/>
    </location>
</feature>
<protein>
    <submittedName>
        <fullName evidence="4">Aste57867_23160 protein</fullName>
    </submittedName>
</protein>
<dbReference type="InterPro" id="IPR008942">
    <property type="entry name" value="ENTH_VHS"/>
</dbReference>
<proteinExistence type="predicted"/>
<dbReference type="Gene3D" id="1.25.40.90">
    <property type="match status" value="1"/>
</dbReference>
<dbReference type="OrthoDB" id="4033880at2759"/>
<reference evidence="4 5" key="1">
    <citation type="submission" date="2019-03" db="EMBL/GenBank/DDBJ databases">
        <authorList>
            <person name="Gaulin E."/>
            <person name="Dumas B."/>
        </authorList>
    </citation>
    <scope>NUCLEOTIDE SEQUENCE [LARGE SCALE GENOMIC DNA]</scope>
    <source>
        <strain evidence="4">CBS 568.67</strain>
    </source>
</reference>
<sequence length="326" mass="35874">MKIKRRKRRFATAARPRDVSSVWDEGFLFRTGNAWHTYGPIGGVASAGHDSDPRFAAMEQYAAKLDRWIGRVFPVADTRSPVEKLLDDHLIDNPQGVATTALHEFASRTHNPVDIKRIVRRVGLTVEAHASYPPNVMRRALVLLHHCLLHGSKRVPVECLARPLFADVLLGLSETYNLPAFQPYSCSQDVDVGAMSRKLAGTIHSLLLDPEGLEDERSRALEVQQALSSRGLGLLSPRADATPADPSSIFPPYYDNPDEFTDILLGGWELGGKGHTKYDADEVCDVEVRDAANGDVDVEEEIQMPTVSQPPSPKRPVIATTGPSIK</sequence>
<gene>
    <name evidence="4" type="primary">Aste57867_23160</name>
    <name evidence="3" type="ORF">As57867_023089</name>
    <name evidence="4" type="ORF">ASTE57867_23160</name>
</gene>
<feature type="region of interest" description="Disordered" evidence="1">
    <location>
        <begin position="294"/>
        <end position="326"/>
    </location>
</feature>
<evidence type="ECO:0000313" key="4">
    <source>
        <dbReference type="EMBL" id="VFT99808.1"/>
    </source>
</evidence>
<evidence type="ECO:0000313" key="5">
    <source>
        <dbReference type="Proteomes" id="UP000332933"/>
    </source>
</evidence>
<organism evidence="4 5">
    <name type="scientific">Aphanomyces stellatus</name>
    <dbReference type="NCBI Taxonomy" id="120398"/>
    <lineage>
        <taxon>Eukaryota</taxon>
        <taxon>Sar</taxon>
        <taxon>Stramenopiles</taxon>
        <taxon>Oomycota</taxon>
        <taxon>Saprolegniomycetes</taxon>
        <taxon>Saprolegniales</taxon>
        <taxon>Verrucalvaceae</taxon>
        <taxon>Aphanomyces</taxon>
    </lineage>
</organism>
<dbReference type="InterPro" id="IPR013809">
    <property type="entry name" value="ENTH"/>
</dbReference>